<dbReference type="PANTHER" id="PTHR48079:SF6">
    <property type="entry name" value="NAD(P)-BINDING DOMAIN-CONTAINING PROTEIN-RELATED"/>
    <property type="match status" value="1"/>
</dbReference>
<evidence type="ECO:0000313" key="2">
    <source>
        <dbReference type="EMBL" id="KGO90316.1"/>
    </source>
</evidence>
<dbReference type="CDD" id="cd05266">
    <property type="entry name" value="SDR_a4"/>
    <property type="match status" value="1"/>
</dbReference>
<evidence type="ECO:0000259" key="1">
    <source>
        <dbReference type="Pfam" id="PF01370"/>
    </source>
</evidence>
<accession>A0A0A2MFE7</accession>
<dbReference type="Proteomes" id="UP000030121">
    <property type="component" value="Unassembled WGS sequence"/>
</dbReference>
<dbReference type="EMBL" id="JRLW01000002">
    <property type="protein sequence ID" value="KGO90316.1"/>
    <property type="molecule type" value="Genomic_DNA"/>
</dbReference>
<dbReference type="AlphaFoldDB" id="A0A0A2MFE7"/>
<gene>
    <name evidence="2" type="ORF">Q764_01845</name>
</gene>
<dbReference type="GO" id="GO:0005737">
    <property type="term" value="C:cytoplasm"/>
    <property type="evidence" value="ECO:0007669"/>
    <property type="project" value="TreeGrafter"/>
</dbReference>
<dbReference type="InterPro" id="IPR036291">
    <property type="entry name" value="NAD(P)-bd_dom_sf"/>
</dbReference>
<sequence>MPTVSILGCGWLGLPLAERLLAKGYAVNGSTTTAEKLTVLTEKKINAFQIALTEQEVTGNLQDFLANAEVLVIAIPPKLRAATSAPFAGKLEILLPYLEQSPVKKVLFISSTAVYPDEVSYNKVTESYIPNPDTESGKQLLQAEKLLQNNPNFQTTVLRFGGLIGEDRHPVTHLAGKENIANPEAPVNLIHQEDCIGIILRILETESWGEQLNAVAPYHPAREAYYCKKAAEMQLPLPTFAHGKLSVGKIISSEKIQDVLHYSFRKTDF</sequence>
<feature type="domain" description="NAD-dependent epimerase/dehydratase" evidence="1">
    <location>
        <begin position="8"/>
        <end position="169"/>
    </location>
</feature>
<dbReference type="Gene3D" id="3.40.50.720">
    <property type="entry name" value="NAD(P)-binding Rossmann-like Domain"/>
    <property type="match status" value="1"/>
</dbReference>
<reference evidence="2 3" key="1">
    <citation type="submission" date="2013-09" db="EMBL/GenBank/DDBJ databases">
        <authorList>
            <person name="Zeng Z."/>
            <person name="Chen C."/>
        </authorList>
    </citation>
    <scope>NUCLEOTIDE SEQUENCE [LARGE SCALE GENOMIC DNA]</scope>
    <source>
        <strain evidence="2 3">GH29-5</strain>
    </source>
</reference>
<evidence type="ECO:0000313" key="3">
    <source>
        <dbReference type="Proteomes" id="UP000030121"/>
    </source>
</evidence>
<name>A0A0A2MFE7_9FLAO</name>
<dbReference type="InterPro" id="IPR001509">
    <property type="entry name" value="Epimerase_deHydtase"/>
</dbReference>
<dbReference type="SUPFAM" id="SSF51735">
    <property type="entry name" value="NAD(P)-binding Rossmann-fold domains"/>
    <property type="match status" value="1"/>
</dbReference>
<organism evidence="2 3">
    <name type="scientific">Flavobacterium suncheonense GH29-5 = DSM 17707</name>
    <dbReference type="NCBI Taxonomy" id="1121899"/>
    <lineage>
        <taxon>Bacteria</taxon>
        <taxon>Pseudomonadati</taxon>
        <taxon>Bacteroidota</taxon>
        <taxon>Flavobacteriia</taxon>
        <taxon>Flavobacteriales</taxon>
        <taxon>Flavobacteriaceae</taxon>
        <taxon>Flavobacterium</taxon>
    </lineage>
</organism>
<dbReference type="STRING" id="1121899.GCA_000430025_01740"/>
<dbReference type="GO" id="GO:0004029">
    <property type="term" value="F:aldehyde dehydrogenase (NAD+) activity"/>
    <property type="evidence" value="ECO:0007669"/>
    <property type="project" value="TreeGrafter"/>
</dbReference>
<keyword evidence="3" id="KW-1185">Reference proteome</keyword>
<dbReference type="Pfam" id="PF01370">
    <property type="entry name" value="Epimerase"/>
    <property type="match status" value="1"/>
</dbReference>
<dbReference type="OrthoDB" id="751203at2"/>
<dbReference type="eggNOG" id="COG0451">
    <property type="taxonomic scope" value="Bacteria"/>
</dbReference>
<dbReference type="InterPro" id="IPR051783">
    <property type="entry name" value="NAD(P)-dependent_oxidoreduct"/>
</dbReference>
<dbReference type="PANTHER" id="PTHR48079">
    <property type="entry name" value="PROTEIN YEEZ"/>
    <property type="match status" value="1"/>
</dbReference>
<comment type="caution">
    <text evidence="2">The sequence shown here is derived from an EMBL/GenBank/DDBJ whole genome shotgun (WGS) entry which is preliminary data.</text>
</comment>
<protein>
    <submittedName>
        <fullName evidence="2">Epimerase</fullName>
    </submittedName>
</protein>
<proteinExistence type="predicted"/>